<evidence type="ECO:0000313" key="5">
    <source>
        <dbReference type="Proteomes" id="UP001516400"/>
    </source>
</evidence>
<evidence type="ECO:0000313" key="4">
    <source>
        <dbReference type="EMBL" id="KAL3281796.1"/>
    </source>
</evidence>
<comment type="caution">
    <text evidence="4">The sequence shown here is derived from an EMBL/GenBank/DDBJ whole genome shotgun (WGS) entry which is preliminary data.</text>
</comment>
<dbReference type="InterPro" id="IPR027806">
    <property type="entry name" value="HARBI1_dom"/>
</dbReference>
<accession>A0ABD2NSU6</accession>
<evidence type="ECO:0000256" key="2">
    <source>
        <dbReference type="ARBA" id="ARBA00022723"/>
    </source>
</evidence>
<dbReference type="EMBL" id="JABFTP020000144">
    <property type="protein sequence ID" value="KAL3281796.1"/>
    <property type="molecule type" value="Genomic_DNA"/>
</dbReference>
<name>A0ABD2NSU6_9CUCU</name>
<feature type="domain" description="DDE Tnp4" evidence="3">
    <location>
        <begin position="18"/>
        <end position="109"/>
    </location>
</feature>
<evidence type="ECO:0000259" key="3">
    <source>
        <dbReference type="Pfam" id="PF13359"/>
    </source>
</evidence>
<organism evidence="4 5">
    <name type="scientific">Cryptolaemus montrouzieri</name>
    <dbReference type="NCBI Taxonomy" id="559131"/>
    <lineage>
        <taxon>Eukaryota</taxon>
        <taxon>Metazoa</taxon>
        <taxon>Ecdysozoa</taxon>
        <taxon>Arthropoda</taxon>
        <taxon>Hexapoda</taxon>
        <taxon>Insecta</taxon>
        <taxon>Pterygota</taxon>
        <taxon>Neoptera</taxon>
        <taxon>Endopterygota</taxon>
        <taxon>Coleoptera</taxon>
        <taxon>Polyphaga</taxon>
        <taxon>Cucujiformia</taxon>
        <taxon>Coccinelloidea</taxon>
        <taxon>Coccinellidae</taxon>
        <taxon>Scymninae</taxon>
        <taxon>Scymnini</taxon>
        <taxon>Cryptolaemus</taxon>
    </lineage>
</organism>
<comment type="cofactor">
    <cofactor evidence="1">
        <name>a divalent metal cation</name>
        <dbReference type="ChEBI" id="CHEBI:60240"/>
    </cofactor>
</comment>
<dbReference type="Pfam" id="PF13359">
    <property type="entry name" value="DDE_Tnp_4"/>
    <property type="match status" value="1"/>
</dbReference>
<gene>
    <name evidence="4" type="ORF">HHI36_004997</name>
</gene>
<dbReference type="AlphaFoldDB" id="A0ABD2NSU6"/>
<proteinExistence type="predicted"/>
<dbReference type="Proteomes" id="UP001516400">
    <property type="component" value="Unassembled WGS sequence"/>
</dbReference>
<sequence length="147" mass="17261">MLRHVFENDAQELREWLGENAILIVDRGYEGVIPLLDELGIEHRIPVVQGGQSRLFTRHANENRIITKNRWIVEARNGHMKSVFKFFRDTIPFHHANNLQSFYLIARAILNRYRNTISMDEANAELAREILARANIDNDLRIRVENE</sequence>
<keyword evidence="2" id="KW-0479">Metal-binding</keyword>
<dbReference type="GO" id="GO:0046872">
    <property type="term" value="F:metal ion binding"/>
    <property type="evidence" value="ECO:0007669"/>
    <property type="project" value="UniProtKB-KW"/>
</dbReference>
<reference evidence="4 5" key="1">
    <citation type="journal article" date="2021" name="BMC Biol.">
        <title>Horizontally acquired antibacterial genes associated with adaptive radiation of ladybird beetles.</title>
        <authorList>
            <person name="Li H.S."/>
            <person name="Tang X.F."/>
            <person name="Huang Y.H."/>
            <person name="Xu Z.Y."/>
            <person name="Chen M.L."/>
            <person name="Du X.Y."/>
            <person name="Qiu B.Y."/>
            <person name="Chen P.T."/>
            <person name="Zhang W."/>
            <person name="Slipinski A."/>
            <person name="Escalona H.E."/>
            <person name="Waterhouse R.M."/>
            <person name="Zwick A."/>
            <person name="Pang H."/>
        </authorList>
    </citation>
    <scope>NUCLEOTIDE SEQUENCE [LARGE SCALE GENOMIC DNA]</scope>
    <source>
        <strain evidence="4">SYSU2018</strain>
    </source>
</reference>
<keyword evidence="5" id="KW-1185">Reference proteome</keyword>
<protein>
    <recommendedName>
        <fullName evidence="3">DDE Tnp4 domain-containing protein</fullName>
    </recommendedName>
</protein>
<evidence type="ECO:0000256" key="1">
    <source>
        <dbReference type="ARBA" id="ARBA00001968"/>
    </source>
</evidence>